<keyword evidence="2" id="KW-1185">Reference proteome</keyword>
<dbReference type="Proteomes" id="UP000244571">
    <property type="component" value="Chromosome"/>
</dbReference>
<reference evidence="1 2" key="1">
    <citation type="submission" date="2018-04" db="EMBL/GenBank/DDBJ databases">
        <title>Bordetella sp. HZ20 isolated from seawater.</title>
        <authorList>
            <person name="Sun C."/>
        </authorList>
    </citation>
    <scope>NUCLEOTIDE SEQUENCE [LARGE SCALE GENOMIC DNA]</scope>
    <source>
        <strain evidence="1 2">HZ20</strain>
    </source>
</reference>
<protein>
    <submittedName>
        <fullName evidence="1">Uncharacterized protein</fullName>
    </submittedName>
</protein>
<organism evidence="1 2">
    <name type="scientific">Orrella marina</name>
    <dbReference type="NCBI Taxonomy" id="2163011"/>
    <lineage>
        <taxon>Bacteria</taxon>
        <taxon>Pseudomonadati</taxon>
        <taxon>Pseudomonadota</taxon>
        <taxon>Betaproteobacteria</taxon>
        <taxon>Burkholderiales</taxon>
        <taxon>Alcaligenaceae</taxon>
        <taxon>Orrella</taxon>
    </lineage>
</organism>
<accession>A0A2R4XIK7</accession>
<evidence type="ECO:0000313" key="2">
    <source>
        <dbReference type="Proteomes" id="UP000244571"/>
    </source>
</evidence>
<dbReference type="EMBL" id="CP028901">
    <property type="protein sequence ID" value="AWB33635.1"/>
    <property type="molecule type" value="Genomic_DNA"/>
</dbReference>
<sequence length="84" mass="9967">MAVHQTIHRTHSNTRLALRTIVDTIDTDRFTRIPCYTNTRIICERVIEVNLRLSQTAIETLHQIWRQKDHLGETDTAHRRALYM</sequence>
<proteinExistence type="predicted"/>
<name>A0A2R4XIK7_9BURK</name>
<dbReference type="AlphaFoldDB" id="A0A2R4XIK7"/>
<evidence type="ECO:0000313" key="1">
    <source>
        <dbReference type="EMBL" id="AWB33635.1"/>
    </source>
</evidence>
<dbReference type="KEGG" id="boz:DBV39_07845"/>
<gene>
    <name evidence="1" type="ORF">DBV39_07845</name>
</gene>